<reference evidence="1" key="1">
    <citation type="submission" date="2021-06" db="EMBL/GenBank/DDBJ databases">
        <authorList>
            <person name="Kallberg Y."/>
            <person name="Tangrot J."/>
            <person name="Rosling A."/>
        </authorList>
    </citation>
    <scope>NUCLEOTIDE SEQUENCE</scope>
    <source>
        <strain evidence="1">IA702</strain>
    </source>
</reference>
<dbReference type="EMBL" id="CAJVPJ010000856">
    <property type="protein sequence ID" value="CAG8560964.1"/>
    <property type="molecule type" value="Genomic_DNA"/>
</dbReference>
<protein>
    <submittedName>
        <fullName evidence="1">7079_t:CDS:1</fullName>
    </submittedName>
</protein>
<dbReference type="AlphaFoldDB" id="A0A9N9FTG6"/>
<name>A0A9N9FTG6_9GLOM</name>
<feature type="non-terminal residue" evidence="1">
    <location>
        <position position="1"/>
    </location>
</feature>
<accession>A0A9N9FTG6</accession>
<gene>
    <name evidence="1" type="ORF">POCULU_LOCUS5506</name>
</gene>
<dbReference type="Proteomes" id="UP000789572">
    <property type="component" value="Unassembled WGS sequence"/>
</dbReference>
<organism evidence="1 2">
    <name type="scientific">Paraglomus occultum</name>
    <dbReference type="NCBI Taxonomy" id="144539"/>
    <lineage>
        <taxon>Eukaryota</taxon>
        <taxon>Fungi</taxon>
        <taxon>Fungi incertae sedis</taxon>
        <taxon>Mucoromycota</taxon>
        <taxon>Glomeromycotina</taxon>
        <taxon>Glomeromycetes</taxon>
        <taxon>Paraglomerales</taxon>
        <taxon>Paraglomeraceae</taxon>
        <taxon>Paraglomus</taxon>
    </lineage>
</organism>
<proteinExistence type="predicted"/>
<sequence length="74" mass="8603">DLSIEIVVLVFYVYMNIGQLDIAASRLVERCQLVRIVTYEEVKSRDSVQAKKDVLMIGVYLFKHILLMVKGYCY</sequence>
<keyword evidence="2" id="KW-1185">Reference proteome</keyword>
<comment type="caution">
    <text evidence="1">The sequence shown here is derived from an EMBL/GenBank/DDBJ whole genome shotgun (WGS) entry which is preliminary data.</text>
</comment>
<evidence type="ECO:0000313" key="2">
    <source>
        <dbReference type="Proteomes" id="UP000789572"/>
    </source>
</evidence>
<evidence type="ECO:0000313" key="1">
    <source>
        <dbReference type="EMBL" id="CAG8560964.1"/>
    </source>
</evidence>